<feature type="domain" description="F-box" evidence="1">
    <location>
        <begin position="3"/>
        <end position="47"/>
    </location>
</feature>
<gene>
    <name evidence="2" type="ORF">F8M41_025081</name>
</gene>
<reference evidence="2 3" key="1">
    <citation type="journal article" date="2019" name="Environ. Microbiol.">
        <title>At the nexus of three kingdoms: the genome of the mycorrhizal fungus Gigaspora margarita provides insights into plant, endobacterial and fungal interactions.</title>
        <authorList>
            <person name="Venice F."/>
            <person name="Ghignone S."/>
            <person name="Salvioli di Fossalunga A."/>
            <person name="Amselem J."/>
            <person name="Novero M."/>
            <person name="Xianan X."/>
            <person name="Sedzielewska Toro K."/>
            <person name="Morin E."/>
            <person name="Lipzen A."/>
            <person name="Grigoriev I.V."/>
            <person name="Henrissat B."/>
            <person name="Martin F.M."/>
            <person name="Bonfante P."/>
        </authorList>
    </citation>
    <scope>NUCLEOTIDE SEQUENCE [LARGE SCALE GENOMIC DNA]</scope>
    <source>
        <strain evidence="2 3">BEG34</strain>
    </source>
</reference>
<dbReference type="SUPFAM" id="SSF52047">
    <property type="entry name" value="RNI-like"/>
    <property type="match status" value="1"/>
</dbReference>
<dbReference type="CDD" id="cd09917">
    <property type="entry name" value="F-box_SF"/>
    <property type="match status" value="1"/>
</dbReference>
<comment type="caution">
    <text evidence="2">The sequence shown here is derived from an EMBL/GenBank/DDBJ whole genome shotgun (WGS) entry which is preliminary data.</text>
</comment>
<dbReference type="SUPFAM" id="SSF81383">
    <property type="entry name" value="F-box domain"/>
    <property type="match status" value="1"/>
</dbReference>
<organism evidence="2 3">
    <name type="scientific">Gigaspora margarita</name>
    <dbReference type="NCBI Taxonomy" id="4874"/>
    <lineage>
        <taxon>Eukaryota</taxon>
        <taxon>Fungi</taxon>
        <taxon>Fungi incertae sedis</taxon>
        <taxon>Mucoromycota</taxon>
        <taxon>Glomeromycotina</taxon>
        <taxon>Glomeromycetes</taxon>
        <taxon>Diversisporales</taxon>
        <taxon>Gigasporaceae</taxon>
        <taxon>Gigaspora</taxon>
    </lineage>
</organism>
<sequence length="276" mass="32287">MILLPNECLFNIFINLKDNYKTLFSCLLVNRQWCRIVVPILWSKLDISNNLVLVKNCLLTLNKEEKELLKQFEIIIPDNPKSKPLFEYVSYCEVIKLNSDNGIINWLNYEKYGPCDLEATTKFGEMVYWITHLWHGHRDLTYNPYSERSKNMVKTIKYTLIKMFLRTKKVITLKSFNTLLGSEVDLMIEAVHKNIALKRLILRNNQLCNEVGEAFAKALYNNTMLIQLSFSGNNLNSEGNEINYQVRVKLINTLQKKKILTDLNRNRRDSLPCLVS</sequence>
<accession>A0A8H4B068</accession>
<protein>
    <submittedName>
        <fullName evidence="2">F-box domain-containing protein</fullName>
    </submittedName>
</protein>
<dbReference type="AlphaFoldDB" id="A0A8H4B068"/>
<evidence type="ECO:0000313" key="3">
    <source>
        <dbReference type="Proteomes" id="UP000439903"/>
    </source>
</evidence>
<dbReference type="EMBL" id="WTPW01000089">
    <property type="protein sequence ID" value="KAF0549654.1"/>
    <property type="molecule type" value="Genomic_DNA"/>
</dbReference>
<dbReference type="OrthoDB" id="10521814at2759"/>
<dbReference type="Pfam" id="PF12937">
    <property type="entry name" value="F-box-like"/>
    <property type="match status" value="1"/>
</dbReference>
<evidence type="ECO:0000259" key="1">
    <source>
        <dbReference type="Pfam" id="PF12937"/>
    </source>
</evidence>
<dbReference type="Gene3D" id="3.80.10.10">
    <property type="entry name" value="Ribonuclease Inhibitor"/>
    <property type="match status" value="1"/>
</dbReference>
<evidence type="ECO:0000313" key="2">
    <source>
        <dbReference type="EMBL" id="KAF0549654.1"/>
    </source>
</evidence>
<dbReference type="InterPro" id="IPR001810">
    <property type="entry name" value="F-box_dom"/>
</dbReference>
<dbReference type="InterPro" id="IPR032675">
    <property type="entry name" value="LRR_dom_sf"/>
</dbReference>
<proteinExistence type="predicted"/>
<keyword evidence="3" id="KW-1185">Reference proteome</keyword>
<name>A0A8H4B068_GIGMA</name>
<dbReference type="InterPro" id="IPR036047">
    <property type="entry name" value="F-box-like_dom_sf"/>
</dbReference>
<dbReference type="Proteomes" id="UP000439903">
    <property type="component" value="Unassembled WGS sequence"/>
</dbReference>